<dbReference type="EMBL" id="SRLO01000185">
    <property type="protein sequence ID" value="TNN68755.1"/>
    <property type="molecule type" value="Genomic_DNA"/>
</dbReference>
<comment type="caution">
    <text evidence="1">The sequence shown here is derived from an EMBL/GenBank/DDBJ whole genome shotgun (WGS) entry which is preliminary data.</text>
</comment>
<dbReference type="AlphaFoldDB" id="A0A4Z2HTV6"/>
<organism evidence="1 2">
    <name type="scientific">Liparis tanakae</name>
    <name type="common">Tanaka's snailfish</name>
    <dbReference type="NCBI Taxonomy" id="230148"/>
    <lineage>
        <taxon>Eukaryota</taxon>
        <taxon>Metazoa</taxon>
        <taxon>Chordata</taxon>
        <taxon>Craniata</taxon>
        <taxon>Vertebrata</taxon>
        <taxon>Euteleostomi</taxon>
        <taxon>Actinopterygii</taxon>
        <taxon>Neopterygii</taxon>
        <taxon>Teleostei</taxon>
        <taxon>Neoteleostei</taxon>
        <taxon>Acanthomorphata</taxon>
        <taxon>Eupercaria</taxon>
        <taxon>Perciformes</taxon>
        <taxon>Cottioidei</taxon>
        <taxon>Cottales</taxon>
        <taxon>Liparidae</taxon>
        <taxon>Liparis</taxon>
    </lineage>
</organism>
<keyword evidence="2" id="KW-1185">Reference proteome</keyword>
<sequence length="65" mass="7006">MTLLPGVQSVPETPSQGAKHMYNILKTGGRSSTESLSVDLLEYVPLVSDTGEKRAESKSKRLDAT</sequence>
<gene>
    <name evidence="1" type="ORF">EYF80_021067</name>
</gene>
<dbReference type="Proteomes" id="UP000314294">
    <property type="component" value="Unassembled WGS sequence"/>
</dbReference>
<name>A0A4Z2HTV6_9TELE</name>
<proteinExistence type="predicted"/>
<evidence type="ECO:0000313" key="2">
    <source>
        <dbReference type="Proteomes" id="UP000314294"/>
    </source>
</evidence>
<reference evidence="1 2" key="1">
    <citation type="submission" date="2019-03" db="EMBL/GenBank/DDBJ databases">
        <title>First draft genome of Liparis tanakae, snailfish: a comprehensive survey of snailfish specific genes.</title>
        <authorList>
            <person name="Kim W."/>
            <person name="Song I."/>
            <person name="Jeong J.-H."/>
            <person name="Kim D."/>
            <person name="Kim S."/>
            <person name="Ryu S."/>
            <person name="Song J.Y."/>
            <person name="Lee S.K."/>
        </authorList>
    </citation>
    <scope>NUCLEOTIDE SEQUENCE [LARGE SCALE GENOMIC DNA]</scope>
    <source>
        <tissue evidence="1">Muscle</tissue>
    </source>
</reference>
<evidence type="ECO:0000313" key="1">
    <source>
        <dbReference type="EMBL" id="TNN68755.1"/>
    </source>
</evidence>
<protein>
    <submittedName>
        <fullName evidence="1">Uncharacterized protein</fullName>
    </submittedName>
</protein>
<accession>A0A4Z2HTV6</accession>